<dbReference type="EMBL" id="NXII01000111">
    <property type="protein sequence ID" value="RXI35048.1"/>
    <property type="molecule type" value="Genomic_DNA"/>
</dbReference>
<dbReference type="GO" id="GO:0046872">
    <property type="term" value="F:metal ion binding"/>
    <property type="evidence" value="ECO:0007669"/>
    <property type="project" value="UniProtKB-UniRule"/>
</dbReference>
<feature type="non-terminal residue" evidence="8">
    <location>
        <position position="147"/>
    </location>
</feature>
<dbReference type="PANTHER" id="PTHR43660">
    <property type="entry name" value="DIPEPTIDYL CARBOXYPEPTIDASE"/>
    <property type="match status" value="1"/>
</dbReference>
<keyword evidence="1 6" id="KW-0645">Protease</keyword>
<evidence type="ECO:0000313" key="8">
    <source>
        <dbReference type="EMBL" id="RXI35048.1"/>
    </source>
</evidence>
<keyword evidence="5 6" id="KW-0482">Metalloprotease</keyword>
<name>A0AA94FBR7_9BACT</name>
<feature type="non-terminal residue" evidence="8">
    <location>
        <position position="1"/>
    </location>
</feature>
<evidence type="ECO:0000256" key="3">
    <source>
        <dbReference type="ARBA" id="ARBA00022801"/>
    </source>
</evidence>
<evidence type="ECO:0000256" key="6">
    <source>
        <dbReference type="RuleBase" id="RU003435"/>
    </source>
</evidence>
<sequence>YSEKLKEEKYDIDEEYYRPYFEKNSVLNGFFNFLNKIFEVEFEKASDAKAWDKDVLVYNIKENSKVFARIYIDLEAKKEKRGGAWMNNWHTYHRNSKGEIQLPTAYIVGNFPQSTEETPSLLRHSDVVTLFHEMGHALHHLLSKIEE</sequence>
<reference evidence="8 9" key="1">
    <citation type="submission" date="2017-09" db="EMBL/GenBank/DDBJ databases">
        <title>Genomics of the genus Arcobacter.</title>
        <authorList>
            <person name="Perez-Cataluna A."/>
            <person name="Figueras M.J."/>
            <person name="Salas-Masso N."/>
        </authorList>
    </citation>
    <scope>NUCLEOTIDE SEQUENCE [LARGE SCALE GENOMIC DNA]</scope>
    <source>
        <strain evidence="8 9">CECT 7834</strain>
    </source>
</reference>
<dbReference type="PANTHER" id="PTHR43660:SF1">
    <property type="entry name" value="DIPEPTIDYL CARBOXYPEPTIDASE"/>
    <property type="match status" value="1"/>
</dbReference>
<keyword evidence="9" id="KW-1185">Reference proteome</keyword>
<evidence type="ECO:0000313" key="9">
    <source>
        <dbReference type="Proteomes" id="UP000290378"/>
    </source>
</evidence>
<dbReference type="GO" id="GO:0004222">
    <property type="term" value="F:metalloendopeptidase activity"/>
    <property type="evidence" value="ECO:0007669"/>
    <property type="project" value="InterPro"/>
</dbReference>
<feature type="domain" description="Peptidase M3A/M3B catalytic" evidence="7">
    <location>
        <begin position="1"/>
        <end position="145"/>
    </location>
</feature>
<dbReference type="Gene3D" id="1.10.1370.40">
    <property type="match status" value="1"/>
</dbReference>
<evidence type="ECO:0000259" key="7">
    <source>
        <dbReference type="Pfam" id="PF01432"/>
    </source>
</evidence>
<proteinExistence type="inferred from homology"/>
<dbReference type="Pfam" id="PF01432">
    <property type="entry name" value="Peptidase_M3"/>
    <property type="match status" value="1"/>
</dbReference>
<evidence type="ECO:0000256" key="1">
    <source>
        <dbReference type="ARBA" id="ARBA00022670"/>
    </source>
</evidence>
<keyword evidence="3 6" id="KW-0378">Hydrolase</keyword>
<dbReference type="InterPro" id="IPR001567">
    <property type="entry name" value="Pept_M3A_M3B_dom"/>
</dbReference>
<keyword evidence="4 6" id="KW-0862">Zinc</keyword>
<dbReference type="Proteomes" id="UP000290378">
    <property type="component" value="Unassembled WGS sequence"/>
</dbReference>
<comment type="similarity">
    <text evidence="6">Belongs to the peptidase M3 family.</text>
</comment>
<dbReference type="SUPFAM" id="SSF55486">
    <property type="entry name" value="Metalloproteases ('zincins'), catalytic domain"/>
    <property type="match status" value="1"/>
</dbReference>
<evidence type="ECO:0000256" key="5">
    <source>
        <dbReference type="ARBA" id="ARBA00023049"/>
    </source>
</evidence>
<dbReference type="InterPro" id="IPR045090">
    <property type="entry name" value="Pept_M3A_M3B"/>
</dbReference>
<dbReference type="RefSeq" id="WP_164970477.1">
    <property type="nucleotide sequence ID" value="NZ_NXII01000111.1"/>
</dbReference>
<accession>A0AA94FBR7</accession>
<gene>
    <name evidence="8" type="ORF">CP963_14300</name>
</gene>
<organism evidence="8 9">
    <name type="scientific">Arcobacter cloacae</name>
    <dbReference type="NCBI Taxonomy" id="1054034"/>
    <lineage>
        <taxon>Bacteria</taxon>
        <taxon>Pseudomonadati</taxon>
        <taxon>Campylobacterota</taxon>
        <taxon>Epsilonproteobacteria</taxon>
        <taxon>Campylobacterales</taxon>
        <taxon>Arcobacteraceae</taxon>
        <taxon>Arcobacter</taxon>
    </lineage>
</organism>
<comment type="caution">
    <text evidence="8">The sequence shown here is derived from an EMBL/GenBank/DDBJ whole genome shotgun (WGS) entry which is preliminary data.</text>
</comment>
<keyword evidence="2 6" id="KW-0479">Metal-binding</keyword>
<evidence type="ECO:0000256" key="2">
    <source>
        <dbReference type="ARBA" id="ARBA00022723"/>
    </source>
</evidence>
<evidence type="ECO:0000256" key="4">
    <source>
        <dbReference type="ARBA" id="ARBA00022833"/>
    </source>
</evidence>
<protein>
    <submittedName>
        <fullName evidence="8">Peptidase M3</fullName>
    </submittedName>
</protein>
<dbReference type="GO" id="GO:0006508">
    <property type="term" value="P:proteolysis"/>
    <property type="evidence" value="ECO:0007669"/>
    <property type="project" value="UniProtKB-KW"/>
</dbReference>
<dbReference type="AlphaFoldDB" id="A0AA94FBR7"/>
<comment type="cofactor">
    <cofactor evidence="6">
        <name>Zn(2+)</name>
        <dbReference type="ChEBI" id="CHEBI:29105"/>
    </cofactor>
    <text evidence="6">Binds 1 zinc ion.</text>
</comment>